<protein>
    <submittedName>
        <fullName evidence="1">Uncharacterized protein</fullName>
    </submittedName>
</protein>
<dbReference type="EMBL" id="JASPKY010000145">
    <property type="protein sequence ID" value="KAK9730555.1"/>
    <property type="molecule type" value="Genomic_DNA"/>
</dbReference>
<evidence type="ECO:0000313" key="2">
    <source>
        <dbReference type="Proteomes" id="UP001458880"/>
    </source>
</evidence>
<sequence length="87" mass="9892">MWPVNAFTVYSVSDYYRFTFSVCVSPKFGGLARHAFGYFEKRSTLKLMLFADTGYAIISNDGVAPNVILVRCELALCVLFVQKLYFL</sequence>
<evidence type="ECO:0000313" key="1">
    <source>
        <dbReference type="EMBL" id="KAK9730555.1"/>
    </source>
</evidence>
<dbReference type="AlphaFoldDB" id="A0AAW1L6Q1"/>
<gene>
    <name evidence="1" type="ORF">QE152_g14437</name>
</gene>
<keyword evidence="2" id="KW-1185">Reference proteome</keyword>
<accession>A0AAW1L6Q1</accession>
<comment type="caution">
    <text evidence="1">The sequence shown here is derived from an EMBL/GenBank/DDBJ whole genome shotgun (WGS) entry which is preliminary data.</text>
</comment>
<dbReference type="Proteomes" id="UP001458880">
    <property type="component" value="Unassembled WGS sequence"/>
</dbReference>
<proteinExistence type="predicted"/>
<organism evidence="1 2">
    <name type="scientific">Popillia japonica</name>
    <name type="common">Japanese beetle</name>
    <dbReference type="NCBI Taxonomy" id="7064"/>
    <lineage>
        <taxon>Eukaryota</taxon>
        <taxon>Metazoa</taxon>
        <taxon>Ecdysozoa</taxon>
        <taxon>Arthropoda</taxon>
        <taxon>Hexapoda</taxon>
        <taxon>Insecta</taxon>
        <taxon>Pterygota</taxon>
        <taxon>Neoptera</taxon>
        <taxon>Endopterygota</taxon>
        <taxon>Coleoptera</taxon>
        <taxon>Polyphaga</taxon>
        <taxon>Scarabaeiformia</taxon>
        <taxon>Scarabaeidae</taxon>
        <taxon>Rutelinae</taxon>
        <taxon>Popillia</taxon>
    </lineage>
</organism>
<reference evidence="1 2" key="1">
    <citation type="journal article" date="2024" name="BMC Genomics">
        <title>De novo assembly and annotation of Popillia japonica's genome with initial clues to its potential as an invasive pest.</title>
        <authorList>
            <person name="Cucini C."/>
            <person name="Boschi S."/>
            <person name="Funari R."/>
            <person name="Cardaioli E."/>
            <person name="Iannotti N."/>
            <person name="Marturano G."/>
            <person name="Paoli F."/>
            <person name="Bruttini M."/>
            <person name="Carapelli A."/>
            <person name="Frati F."/>
            <person name="Nardi F."/>
        </authorList>
    </citation>
    <scope>NUCLEOTIDE SEQUENCE [LARGE SCALE GENOMIC DNA]</scope>
    <source>
        <strain evidence="1">DMR45628</strain>
    </source>
</reference>
<name>A0AAW1L6Q1_POPJA</name>